<dbReference type="GO" id="GO:0003824">
    <property type="term" value="F:catalytic activity"/>
    <property type="evidence" value="ECO:0007669"/>
    <property type="project" value="InterPro"/>
</dbReference>
<dbReference type="CDD" id="cd09108">
    <property type="entry name" value="PLDc_PMFPLD_like_1"/>
    <property type="match status" value="1"/>
</dbReference>
<dbReference type="Proteomes" id="UP000266841">
    <property type="component" value="Unassembled WGS sequence"/>
</dbReference>
<feature type="domain" description="PLD phosphodiesterase" evidence="2">
    <location>
        <begin position="455"/>
        <end position="482"/>
    </location>
</feature>
<dbReference type="PROSITE" id="PS50035">
    <property type="entry name" value="PLD"/>
    <property type="match status" value="2"/>
</dbReference>
<accession>K0SXX0</accession>
<protein>
    <recommendedName>
        <fullName evidence="2">PLD phosphodiesterase domain-containing protein</fullName>
    </recommendedName>
</protein>
<gene>
    <name evidence="3" type="ORF">THAOC_08891</name>
</gene>
<dbReference type="SUPFAM" id="SSF56024">
    <property type="entry name" value="Phospholipase D/nuclease"/>
    <property type="match status" value="2"/>
</dbReference>
<dbReference type="PANTHER" id="PTHR21248">
    <property type="entry name" value="CARDIOLIPIN SYNTHASE"/>
    <property type="match status" value="1"/>
</dbReference>
<comment type="caution">
    <text evidence="3">The sequence shown here is derived from an EMBL/GenBank/DDBJ whole genome shotgun (WGS) entry which is preliminary data.</text>
</comment>
<evidence type="ECO:0000313" key="3">
    <source>
        <dbReference type="EMBL" id="EJK69814.1"/>
    </source>
</evidence>
<keyword evidence="4" id="KW-1185">Reference proteome</keyword>
<name>K0SXX0_THAOC</name>
<evidence type="ECO:0000313" key="4">
    <source>
        <dbReference type="Proteomes" id="UP000266841"/>
    </source>
</evidence>
<organism evidence="3 4">
    <name type="scientific">Thalassiosira oceanica</name>
    <name type="common">Marine diatom</name>
    <dbReference type="NCBI Taxonomy" id="159749"/>
    <lineage>
        <taxon>Eukaryota</taxon>
        <taxon>Sar</taxon>
        <taxon>Stramenopiles</taxon>
        <taxon>Ochrophyta</taxon>
        <taxon>Bacillariophyta</taxon>
        <taxon>Coscinodiscophyceae</taxon>
        <taxon>Thalassiosirophycidae</taxon>
        <taxon>Thalassiosirales</taxon>
        <taxon>Thalassiosiraceae</taxon>
        <taxon>Thalassiosira</taxon>
    </lineage>
</organism>
<dbReference type="OMA" id="CDLAEWG"/>
<dbReference type="AlphaFoldDB" id="K0SXX0"/>
<dbReference type="OrthoDB" id="36970at2759"/>
<evidence type="ECO:0000256" key="1">
    <source>
        <dbReference type="SAM" id="MobiDB-lite"/>
    </source>
</evidence>
<feature type="compositionally biased region" description="Basic and acidic residues" evidence="1">
    <location>
        <begin position="577"/>
        <end position="590"/>
    </location>
</feature>
<dbReference type="SMART" id="SM00155">
    <property type="entry name" value="PLDc"/>
    <property type="match status" value="2"/>
</dbReference>
<sequence>MNSFVENVLCCNKRDDSSDSGDELCDKDAKDLSYIGEAVHKVLGKSYNRLHHSQWNVTSGQIIGAVDDSPRDVWESSADPPQGNDDWLPEKMGALISRTQAFCDVMSLGPPDGLFLEAFKESLQLLYDRSKTTGDEIVVRFMFGNIAGVPVNCDRVIKALTKDIPEDSNLRIWVGAWRRGFSWNHAKLIAVDGVFLHTGGHNLWDRHYLRNNPVHDLSIELRGRVTRDGHRFANEQWSFVQAKQSTLIGSVVDKIPDGMPLAKRTRVTVSEWPKGAATFPPQFAKQLIAKSSHQSLIVDKSKDVKLISIGRQGSMTFVSRPSDAAIIAMIESSKTIIRMVLQDIGPVTIPGTKRALPGLTWPTAVLSALGGAIYDRGVDVEIVLSNPGCIPGSLKGTEACYGNGWSCVDVASEIVKTIRKNHHKVNDARLRALVKDNLRICFVRHNKSDSYEDGMSIGLHAKHFIIDDICCYIGSQNLYTCDLAEWGLVVDDKETVQNIKKTYFDRIWKNSYIQLDCDVDAVMDGLGVDRNGEFKLFNVTNHNDVIHGGGDEFYDIDESQVKVIKETYESAMNSREVSPEARDDECERKTPSPSRVCKSTDEIGGEAAASRENEPQDQDESDDDGNRNQLSLDCCGLLTDHIWAFGAKRCPYEIGLGYKMQR</sequence>
<reference evidence="3 4" key="1">
    <citation type="journal article" date="2012" name="Genome Biol.">
        <title>Genome and low-iron response of an oceanic diatom adapted to chronic iron limitation.</title>
        <authorList>
            <person name="Lommer M."/>
            <person name="Specht M."/>
            <person name="Roy A.S."/>
            <person name="Kraemer L."/>
            <person name="Andreson R."/>
            <person name="Gutowska M.A."/>
            <person name="Wolf J."/>
            <person name="Bergner S.V."/>
            <person name="Schilhabel M.B."/>
            <person name="Klostermeier U.C."/>
            <person name="Beiko R.G."/>
            <person name="Rosenstiel P."/>
            <person name="Hippler M."/>
            <person name="Laroche J."/>
        </authorList>
    </citation>
    <scope>NUCLEOTIDE SEQUENCE [LARGE SCALE GENOMIC DNA]</scope>
    <source>
        <strain evidence="3 4">CCMP1005</strain>
    </source>
</reference>
<dbReference type="Gene3D" id="3.30.870.10">
    <property type="entry name" value="Endonuclease Chain A"/>
    <property type="match status" value="2"/>
</dbReference>
<proteinExistence type="predicted"/>
<dbReference type="InterPro" id="IPR001736">
    <property type="entry name" value="PLipase_D/transphosphatidylase"/>
</dbReference>
<dbReference type="eggNOG" id="ENOG502S6C7">
    <property type="taxonomic scope" value="Eukaryota"/>
</dbReference>
<evidence type="ECO:0000259" key="2">
    <source>
        <dbReference type="PROSITE" id="PS50035"/>
    </source>
</evidence>
<feature type="region of interest" description="Disordered" evidence="1">
    <location>
        <begin position="572"/>
        <end position="626"/>
    </location>
</feature>
<dbReference type="EMBL" id="AGNL01009521">
    <property type="protein sequence ID" value="EJK69814.1"/>
    <property type="molecule type" value="Genomic_DNA"/>
</dbReference>
<feature type="domain" description="PLD phosphodiesterase" evidence="2">
    <location>
        <begin position="180"/>
        <end position="207"/>
    </location>
</feature>
<dbReference type="PANTHER" id="PTHR21248:SF22">
    <property type="entry name" value="PHOSPHOLIPASE D"/>
    <property type="match status" value="1"/>
</dbReference>